<keyword evidence="5" id="KW-1185">Reference proteome</keyword>
<sequence length="410" mass="42795">MKKKLGLLLAVVLTLCMSVSAFADAGKSQQVDYKTDYYMIVESPDGGVDMFSETSTDSPKLNDELIPNGTAIHVEGESKDDAGNLWLYTQLHGMFGFLEEKYLKPATLAEAVASELALYGSTDVNYDITVNAKEDGSVSLYKGPGKKYGTVSGGCNIANGEKLHIDVEVDTGKDGIWGKTTAGDVSGWVDIAQATNTEQSSVELIPDTAQAAEETGTADAAVAADTDETNAAGNGSEEAGAADNSDVAEPQAEDGIDMNSEDDAQAVGKAAADTKAKATATPTPKPTNTPTPEPTNTSTPTPEPTNTSTPTPEPTNTSTPTPEPTNTSTPTPEPTETSTPTPEPTETSAPTEKPTEAATPTDSAGQEASSENVEKTSSGMTSLIWILVVVIIIGIVVVIWLLKRNKKDND</sequence>
<proteinExistence type="predicted"/>
<gene>
    <name evidence="4" type="ORF">AAAX94_12310</name>
</gene>
<feature type="compositionally biased region" description="Low complexity" evidence="1">
    <location>
        <begin position="294"/>
        <end position="361"/>
    </location>
</feature>
<evidence type="ECO:0000256" key="3">
    <source>
        <dbReference type="SAM" id="SignalP"/>
    </source>
</evidence>
<evidence type="ECO:0000313" key="4">
    <source>
        <dbReference type="EMBL" id="MEQ2413795.1"/>
    </source>
</evidence>
<dbReference type="PANTHER" id="PTHR46155:SF1">
    <property type="entry name" value="BIFUNCTIONAL INHIBITOR_LIPID-TRANSFER PROTEIN_SEED STORAGE 2S ALBUMIN SUPERFAMILY PROTEIN"/>
    <property type="match status" value="1"/>
</dbReference>
<feature type="signal peptide" evidence="3">
    <location>
        <begin position="1"/>
        <end position="23"/>
    </location>
</feature>
<evidence type="ECO:0000256" key="2">
    <source>
        <dbReference type="SAM" id="Phobius"/>
    </source>
</evidence>
<keyword evidence="2" id="KW-0472">Membrane</keyword>
<organism evidence="4 5">
    <name type="scientific">Blautia acetigignens</name>
    <dbReference type="NCBI Taxonomy" id="2981783"/>
    <lineage>
        <taxon>Bacteria</taxon>
        <taxon>Bacillati</taxon>
        <taxon>Bacillota</taxon>
        <taxon>Clostridia</taxon>
        <taxon>Lachnospirales</taxon>
        <taxon>Lachnospiraceae</taxon>
        <taxon>Blautia</taxon>
    </lineage>
</organism>
<keyword evidence="2" id="KW-1133">Transmembrane helix</keyword>
<accession>A0ABV1CN28</accession>
<name>A0ABV1CN28_9FIRM</name>
<dbReference type="Proteomes" id="UP001470752">
    <property type="component" value="Unassembled WGS sequence"/>
</dbReference>
<protein>
    <submittedName>
        <fullName evidence="4">Uncharacterized protein</fullName>
    </submittedName>
</protein>
<evidence type="ECO:0000256" key="1">
    <source>
        <dbReference type="SAM" id="MobiDB-lite"/>
    </source>
</evidence>
<feature type="transmembrane region" description="Helical" evidence="2">
    <location>
        <begin position="383"/>
        <end position="402"/>
    </location>
</feature>
<dbReference type="PANTHER" id="PTHR46155">
    <property type="entry name" value="BIFUNCTIONAL INHIBITOR/LIPID-TRANSFER PROTEIN/SEED STORAGE 2S ALBUMIN SUPERFAMILY PROTEIN"/>
    <property type="match status" value="1"/>
</dbReference>
<reference evidence="4 5" key="1">
    <citation type="submission" date="2024-04" db="EMBL/GenBank/DDBJ databases">
        <title>Human intestinal bacterial collection.</title>
        <authorList>
            <person name="Pauvert C."/>
            <person name="Hitch T.C.A."/>
            <person name="Clavel T."/>
        </authorList>
    </citation>
    <scope>NUCLEOTIDE SEQUENCE [LARGE SCALE GENOMIC DNA]</scope>
    <source>
        <strain evidence="4 5">CLA-AA-H161</strain>
    </source>
</reference>
<evidence type="ECO:0000313" key="5">
    <source>
        <dbReference type="Proteomes" id="UP001470752"/>
    </source>
</evidence>
<feature type="compositionally biased region" description="Acidic residues" evidence="1">
    <location>
        <begin position="251"/>
        <end position="264"/>
    </location>
</feature>
<feature type="compositionally biased region" description="Low complexity" evidence="1">
    <location>
        <begin position="229"/>
        <end position="244"/>
    </location>
</feature>
<feature type="region of interest" description="Disordered" evidence="1">
    <location>
        <begin position="229"/>
        <end position="378"/>
    </location>
</feature>
<feature type="compositionally biased region" description="Polar residues" evidence="1">
    <location>
        <begin position="362"/>
        <end position="378"/>
    </location>
</feature>
<dbReference type="EMBL" id="JBBNFW010000177">
    <property type="protein sequence ID" value="MEQ2413795.1"/>
    <property type="molecule type" value="Genomic_DNA"/>
</dbReference>
<keyword evidence="2" id="KW-0812">Transmembrane</keyword>
<keyword evidence="3" id="KW-0732">Signal</keyword>
<feature type="compositionally biased region" description="Pro residues" evidence="1">
    <location>
        <begin position="283"/>
        <end position="293"/>
    </location>
</feature>
<feature type="chain" id="PRO_5045453437" evidence="3">
    <location>
        <begin position="24"/>
        <end position="410"/>
    </location>
</feature>
<dbReference type="RefSeq" id="WP_349084056.1">
    <property type="nucleotide sequence ID" value="NZ_JBBNFW010000177.1"/>
</dbReference>
<comment type="caution">
    <text evidence="4">The sequence shown here is derived from an EMBL/GenBank/DDBJ whole genome shotgun (WGS) entry which is preliminary data.</text>
</comment>